<dbReference type="PROSITE" id="PS50158">
    <property type="entry name" value="ZF_CCHC"/>
    <property type="match status" value="2"/>
</dbReference>
<proteinExistence type="predicted"/>
<dbReference type="SUPFAM" id="SSF57756">
    <property type="entry name" value="Retrovirus zinc finger-like domains"/>
    <property type="match status" value="1"/>
</dbReference>
<feature type="compositionally biased region" description="Basic and acidic residues" evidence="2">
    <location>
        <begin position="539"/>
        <end position="561"/>
    </location>
</feature>
<evidence type="ECO:0000259" key="3">
    <source>
        <dbReference type="PROSITE" id="PS50158"/>
    </source>
</evidence>
<dbReference type="InterPro" id="IPR036397">
    <property type="entry name" value="RNaseH_sf"/>
</dbReference>
<dbReference type="SUPFAM" id="SSF53098">
    <property type="entry name" value="Ribonuclease H-like"/>
    <property type="match status" value="1"/>
</dbReference>
<keyword evidence="1" id="KW-0479">Metal-binding</keyword>
<evidence type="ECO:0000313" key="4">
    <source>
        <dbReference type="EMBL" id="GJT23526.1"/>
    </source>
</evidence>
<dbReference type="PANTHER" id="PTHR45835:SF99">
    <property type="entry name" value="CHROMO DOMAIN-CONTAINING PROTEIN-RELATED"/>
    <property type="match status" value="1"/>
</dbReference>
<accession>A0ABQ5C8W0</accession>
<feature type="domain" description="CCHC-type" evidence="3">
    <location>
        <begin position="401"/>
        <end position="415"/>
    </location>
</feature>
<organism evidence="4 5">
    <name type="scientific">Tanacetum coccineum</name>
    <dbReference type="NCBI Taxonomy" id="301880"/>
    <lineage>
        <taxon>Eukaryota</taxon>
        <taxon>Viridiplantae</taxon>
        <taxon>Streptophyta</taxon>
        <taxon>Embryophyta</taxon>
        <taxon>Tracheophyta</taxon>
        <taxon>Spermatophyta</taxon>
        <taxon>Magnoliopsida</taxon>
        <taxon>eudicotyledons</taxon>
        <taxon>Gunneridae</taxon>
        <taxon>Pentapetalae</taxon>
        <taxon>asterids</taxon>
        <taxon>campanulids</taxon>
        <taxon>Asterales</taxon>
        <taxon>Asteraceae</taxon>
        <taxon>Asteroideae</taxon>
        <taxon>Anthemideae</taxon>
        <taxon>Anthemidinae</taxon>
        <taxon>Tanacetum</taxon>
    </lineage>
</organism>
<reference evidence="4" key="2">
    <citation type="submission" date="2022-01" db="EMBL/GenBank/DDBJ databases">
        <authorList>
            <person name="Yamashiro T."/>
            <person name="Shiraishi A."/>
            <person name="Satake H."/>
            <person name="Nakayama K."/>
        </authorList>
    </citation>
    <scope>NUCLEOTIDE SEQUENCE</scope>
</reference>
<dbReference type="SMART" id="SM00343">
    <property type="entry name" value="ZnF_C2HC"/>
    <property type="match status" value="2"/>
</dbReference>
<dbReference type="Gene3D" id="4.10.60.10">
    <property type="entry name" value="Zinc finger, CCHC-type"/>
    <property type="match status" value="1"/>
</dbReference>
<dbReference type="InterPro" id="IPR012337">
    <property type="entry name" value="RNaseH-like_sf"/>
</dbReference>
<reference evidence="4" key="1">
    <citation type="journal article" date="2022" name="Int. J. Mol. Sci.">
        <title>Draft Genome of Tanacetum Coccineum: Genomic Comparison of Closely Related Tanacetum-Family Plants.</title>
        <authorList>
            <person name="Yamashiro T."/>
            <person name="Shiraishi A."/>
            <person name="Nakayama K."/>
            <person name="Satake H."/>
        </authorList>
    </citation>
    <scope>NUCLEOTIDE SEQUENCE</scope>
</reference>
<evidence type="ECO:0000313" key="5">
    <source>
        <dbReference type="Proteomes" id="UP001151760"/>
    </source>
</evidence>
<keyword evidence="5" id="KW-1185">Reference proteome</keyword>
<dbReference type="EMBL" id="BQNB010014062">
    <property type="protein sequence ID" value="GJT23526.1"/>
    <property type="molecule type" value="Genomic_DNA"/>
</dbReference>
<dbReference type="Gene3D" id="3.30.420.10">
    <property type="entry name" value="Ribonuclease H-like superfamily/Ribonuclease H"/>
    <property type="match status" value="1"/>
</dbReference>
<evidence type="ECO:0000256" key="2">
    <source>
        <dbReference type="SAM" id="MobiDB-lite"/>
    </source>
</evidence>
<gene>
    <name evidence="4" type="ORF">Tco_0893463</name>
</gene>
<dbReference type="Proteomes" id="UP001151760">
    <property type="component" value="Unassembled WGS sequence"/>
</dbReference>
<keyword evidence="1" id="KW-0862">Zinc</keyword>
<comment type="caution">
    <text evidence="4">The sequence shown here is derived from an EMBL/GenBank/DDBJ whole genome shotgun (WGS) entry which is preliminary data.</text>
</comment>
<protein>
    <submittedName>
        <fullName evidence="4">Ribonuclease H-like domain-containing protein</fullName>
    </submittedName>
</protein>
<sequence length="798" mass="91045">MKSTIATYVSKCLTCAKVKAEHQRPSGLLVQLEIPQWKWDNITMDFVMKLPKSSQGYETIWVIVDRLTKSAIFVPVMETDIMERLARMHLKEVVTRHEIPVLIICDYDPRFASNFWRSLQKALSTNLDMIILNGDSPLPTRTIDGVETLVHPTTAVHKLARKNELNARCTLLMALPNEHQLKFNTYKSAKTLMEAIEKGFGEGLDQIYDRLQKLISQLEIHRETISQEDVNLKLLRSLSSEWKTHTLIWRNKPDLEDLSMDDLYNNLKIYEAEIMGSSRINQNTQNVAFVSSSITSSTNESIKTAHDVSAANSKNNASTLPNVDSLSDTMIYSFFASQSNSSQLDNEDLKQINLDDLEEIDLKWQMAMLTMRARRFLKKTGRNLGINRTDTDGFDKTKVECYSCHRRGHIARECRAPKNQDTRNKETTRRTVPVEETTSNAFVNNKYKIGEGYHVVPPLYTMNFMPPKPDLLLANKDEYVFSELATSVPSAVTSKDKTSVSKPKFVSEPLIEDWISNSENENETESKSGQRKPSNAKVEFVKSYEHVKSPRESVKKVENNKQAKYPKKNNQSPKGNKRNWNTLMTLKLGSNFEFKNKSCYVCGSFNHLIKDCDFYEKKMVEKPVWNNARRVNHQNSQRIIHPHPKRNFVPRAVLMKSGFKTLNSGRQSFSRAAVSVNTARLINTAYIRPTTNSARPASNGNPQLELQEKGVIDSGYSRHMTGNKSYLSDYEEIDGRFVSFGGNSKGGKITRKEESVLFTDTECVVLSSDFKLTDENHVLLNVPRKDNMYSLDLRNVVP</sequence>
<dbReference type="InterPro" id="IPR036875">
    <property type="entry name" value="Znf_CCHC_sf"/>
</dbReference>
<feature type="region of interest" description="Disordered" evidence="2">
    <location>
        <begin position="516"/>
        <end position="579"/>
    </location>
</feature>
<feature type="compositionally biased region" description="Polar residues" evidence="2">
    <location>
        <begin position="568"/>
        <end position="579"/>
    </location>
</feature>
<evidence type="ECO:0000256" key="1">
    <source>
        <dbReference type="PROSITE-ProRule" id="PRU00047"/>
    </source>
</evidence>
<dbReference type="PANTHER" id="PTHR45835">
    <property type="entry name" value="YALI0A06105P"/>
    <property type="match status" value="1"/>
</dbReference>
<feature type="domain" description="CCHC-type" evidence="3">
    <location>
        <begin position="599"/>
        <end position="612"/>
    </location>
</feature>
<keyword evidence="1" id="KW-0863">Zinc-finger</keyword>
<name>A0ABQ5C8W0_9ASTR</name>
<dbReference type="InterPro" id="IPR001878">
    <property type="entry name" value="Znf_CCHC"/>
</dbReference>